<feature type="transmembrane region" description="Helical" evidence="9">
    <location>
        <begin position="262"/>
        <end position="285"/>
    </location>
</feature>
<protein>
    <submittedName>
        <fullName evidence="10">Putative MFS transporter, AGZA family, xanthine/uracil permease</fullName>
    </submittedName>
</protein>
<keyword evidence="4 8" id="KW-1003">Cell membrane</keyword>
<accession>A0A1H6UJS8</accession>
<dbReference type="InterPro" id="IPR045018">
    <property type="entry name" value="Azg-like"/>
</dbReference>
<dbReference type="InterPro" id="IPR006043">
    <property type="entry name" value="NCS2"/>
</dbReference>
<feature type="transmembrane region" description="Helical" evidence="9">
    <location>
        <begin position="62"/>
        <end position="81"/>
    </location>
</feature>
<dbReference type="GO" id="GO:0005886">
    <property type="term" value="C:plasma membrane"/>
    <property type="evidence" value="ECO:0007669"/>
    <property type="project" value="UniProtKB-SubCell"/>
</dbReference>
<gene>
    <name evidence="10" type="ORF">SAMN04488018_10681</name>
</gene>
<feature type="transmembrane region" description="Helical" evidence="9">
    <location>
        <begin position="180"/>
        <end position="199"/>
    </location>
</feature>
<keyword evidence="5 8" id="KW-0812">Transmembrane</keyword>
<feature type="transmembrane region" description="Helical" evidence="9">
    <location>
        <begin position="116"/>
        <end position="136"/>
    </location>
</feature>
<evidence type="ECO:0000313" key="11">
    <source>
        <dbReference type="Proteomes" id="UP000183077"/>
    </source>
</evidence>
<feature type="transmembrane region" description="Helical" evidence="9">
    <location>
        <begin position="206"/>
        <end position="226"/>
    </location>
</feature>
<dbReference type="Pfam" id="PF00860">
    <property type="entry name" value="Xan_ur_permease"/>
    <property type="match status" value="1"/>
</dbReference>
<proteinExistence type="inferred from homology"/>
<keyword evidence="7 8" id="KW-0472">Membrane</keyword>
<dbReference type="Proteomes" id="UP000183077">
    <property type="component" value="Unassembled WGS sequence"/>
</dbReference>
<evidence type="ECO:0000256" key="3">
    <source>
        <dbReference type="ARBA" id="ARBA00022448"/>
    </source>
</evidence>
<feature type="transmembrane region" description="Helical" evidence="9">
    <location>
        <begin position="32"/>
        <end position="50"/>
    </location>
</feature>
<organism evidence="10 11">
    <name type="scientific">Myroides marinus</name>
    <dbReference type="NCBI Taxonomy" id="703342"/>
    <lineage>
        <taxon>Bacteria</taxon>
        <taxon>Pseudomonadati</taxon>
        <taxon>Bacteroidota</taxon>
        <taxon>Flavobacteriia</taxon>
        <taxon>Flavobacteriales</taxon>
        <taxon>Flavobacteriaceae</taxon>
        <taxon>Myroides</taxon>
    </lineage>
</organism>
<keyword evidence="3 8" id="KW-0813">Transport</keyword>
<feature type="transmembrane region" description="Helical" evidence="9">
    <location>
        <begin position="340"/>
        <end position="362"/>
    </location>
</feature>
<sequence>MRALKQQHNTMKNFLERYFQLSSNGTTIKREFIAGIITFLTMSYILVVNPNILADAGMDREALFTTTALATIVATLLMGFYAKLPIAQAPGMGLNSFFAYSVVLTMGYTWQFALTAVFIEGIIFLLLTFFNVRELIVRSIPKVLKEAIPAGIGLFITLIGLKSAGVVVSDPNTLVRLGDFSQHTVWMTFMGLIVTGVLLMRNVNGAILFGILSATIFGLILGDVALPTSIVALPPSIEPIFGEAIKPMFTAEGWNQIMSIDMVVVVFTFLFVNLFDTVGTLIGVISKTNLADKNGNFPQMKKALFTDAMGTTVGSILGTSSVTSYVESASGVASGGRTGLTAVSVAVMFALALFLGPIFLIIPAAATAPALIIVGLFMISSVTRINFDKLSDGLPAFLTIVFMPFTYSIAEGIVFGMLSYTILKLGAKEHKDITPTVYVLSILFLLKIVLDVVTK</sequence>
<reference evidence="10 11" key="1">
    <citation type="submission" date="2016-10" db="EMBL/GenBank/DDBJ databases">
        <authorList>
            <person name="de Groot N.N."/>
        </authorList>
    </citation>
    <scope>NUCLEOTIDE SEQUENCE [LARGE SCALE GENOMIC DNA]</scope>
    <source>
        <strain evidence="10 11">DSM 23048</strain>
    </source>
</reference>
<evidence type="ECO:0000256" key="2">
    <source>
        <dbReference type="ARBA" id="ARBA00005697"/>
    </source>
</evidence>
<evidence type="ECO:0000256" key="9">
    <source>
        <dbReference type="SAM" id="Phobius"/>
    </source>
</evidence>
<keyword evidence="6 8" id="KW-1133">Transmembrane helix</keyword>
<feature type="transmembrane region" description="Helical" evidence="9">
    <location>
        <begin position="394"/>
        <end position="423"/>
    </location>
</feature>
<evidence type="ECO:0000256" key="5">
    <source>
        <dbReference type="ARBA" id="ARBA00022692"/>
    </source>
</evidence>
<feature type="transmembrane region" description="Helical" evidence="9">
    <location>
        <begin position="93"/>
        <end position="110"/>
    </location>
</feature>
<evidence type="ECO:0000256" key="8">
    <source>
        <dbReference type="PIRNR" id="PIRNR005353"/>
    </source>
</evidence>
<dbReference type="InterPro" id="IPR026033">
    <property type="entry name" value="Azg-like_bact_archaea"/>
</dbReference>
<dbReference type="AlphaFoldDB" id="A0A1H6UJS8"/>
<evidence type="ECO:0000256" key="7">
    <source>
        <dbReference type="ARBA" id="ARBA00023136"/>
    </source>
</evidence>
<dbReference type="PANTHER" id="PTHR43337:SF1">
    <property type="entry name" value="XANTHINE_URACIL PERMEASE C887.17-RELATED"/>
    <property type="match status" value="1"/>
</dbReference>
<name>A0A1H6UJS8_9FLAO</name>
<dbReference type="PANTHER" id="PTHR43337">
    <property type="entry name" value="XANTHINE/URACIL PERMEASE C887.17-RELATED"/>
    <property type="match status" value="1"/>
</dbReference>
<evidence type="ECO:0000256" key="6">
    <source>
        <dbReference type="ARBA" id="ARBA00022989"/>
    </source>
</evidence>
<evidence type="ECO:0000256" key="1">
    <source>
        <dbReference type="ARBA" id="ARBA00004651"/>
    </source>
</evidence>
<dbReference type="EMBL" id="FNYS01000006">
    <property type="protein sequence ID" value="SEI88092.1"/>
    <property type="molecule type" value="Genomic_DNA"/>
</dbReference>
<evidence type="ECO:0000313" key="10">
    <source>
        <dbReference type="EMBL" id="SEI88092.1"/>
    </source>
</evidence>
<feature type="transmembrane region" description="Helical" evidence="9">
    <location>
        <begin position="368"/>
        <end position="387"/>
    </location>
</feature>
<evidence type="ECO:0000256" key="4">
    <source>
        <dbReference type="ARBA" id="ARBA00022475"/>
    </source>
</evidence>
<dbReference type="PIRSF" id="PIRSF005353">
    <property type="entry name" value="PbuG"/>
    <property type="match status" value="1"/>
</dbReference>
<feature type="transmembrane region" description="Helical" evidence="9">
    <location>
        <begin position="435"/>
        <end position="453"/>
    </location>
</feature>
<feature type="transmembrane region" description="Helical" evidence="9">
    <location>
        <begin position="148"/>
        <end position="168"/>
    </location>
</feature>
<comment type="similarity">
    <text evidence="2 8">Belongs to the nucleobase:cation symporter-2 (NCS2) (TC 2.A.40) family. Azg-like subfamily.</text>
</comment>
<comment type="subcellular location">
    <subcellularLocation>
        <location evidence="1 8">Cell membrane</location>
        <topology evidence="1 8">Multi-pass membrane protein</topology>
    </subcellularLocation>
</comment>
<dbReference type="GO" id="GO:0005345">
    <property type="term" value="F:purine nucleobase transmembrane transporter activity"/>
    <property type="evidence" value="ECO:0007669"/>
    <property type="project" value="TreeGrafter"/>
</dbReference>